<dbReference type="CDD" id="cd02440">
    <property type="entry name" value="AdoMet_MTases"/>
    <property type="match status" value="1"/>
</dbReference>
<proteinExistence type="predicted"/>
<name>A0A7K3LYU8_9ACTN</name>
<dbReference type="Proteomes" id="UP000460435">
    <property type="component" value="Unassembled WGS sequence"/>
</dbReference>
<dbReference type="InterPro" id="IPR050508">
    <property type="entry name" value="Methyltransf_Superfamily"/>
</dbReference>
<dbReference type="SUPFAM" id="SSF53335">
    <property type="entry name" value="S-adenosyl-L-methionine-dependent methyltransferases"/>
    <property type="match status" value="1"/>
</dbReference>
<dbReference type="PANTHER" id="PTHR42912">
    <property type="entry name" value="METHYLTRANSFERASE"/>
    <property type="match status" value="1"/>
</dbReference>
<evidence type="ECO:0000313" key="2">
    <source>
        <dbReference type="EMBL" id="NDL55862.1"/>
    </source>
</evidence>
<protein>
    <submittedName>
        <fullName evidence="2">Methyltransferase domain-containing protein</fullName>
    </submittedName>
</protein>
<accession>A0A7K3LYU8</accession>
<keyword evidence="3" id="KW-1185">Reference proteome</keyword>
<keyword evidence="2" id="KW-0489">Methyltransferase</keyword>
<dbReference type="AlphaFoldDB" id="A0A7K3LYU8"/>
<dbReference type="EMBL" id="WLZY01000001">
    <property type="protein sequence ID" value="NDL55862.1"/>
    <property type="molecule type" value="Genomic_DNA"/>
</dbReference>
<dbReference type="Gene3D" id="3.40.50.150">
    <property type="entry name" value="Vaccinia Virus protein VP39"/>
    <property type="match status" value="1"/>
</dbReference>
<dbReference type="GO" id="GO:0032259">
    <property type="term" value="P:methylation"/>
    <property type="evidence" value="ECO:0007669"/>
    <property type="project" value="UniProtKB-KW"/>
</dbReference>
<evidence type="ECO:0000313" key="3">
    <source>
        <dbReference type="Proteomes" id="UP000460435"/>
    </source>
</evidence>
<keyword evidence="2" id="KW-0808">Transferase</keyword>
<gene>
    <name evidence="2" type="ORF">F7O44_02125</name>
</gene>
<comment type="caution">
    <text evidence="2">The sequence shown here is derived from an EMBL/GenBank/DDBJ whole genome shotgun (WGS) entry which is preliminary data.</text>
</comment>
<organism evidence="2 3">
    <name type="scientific">Phytoactinopolyspora mesophila</name>
    <dbReference type="NCBI Taxonomy" id="2650750"/>
    <lineage>
        <taxon>Bacteria</taxon>
        <taxon>Bacillati</taxon>
        <taxon>Actinomycetota</taxon>
        <taxon>Actinomycetes</taxon>
        <taxon>Jiangellales</taxon>
        <taxon>Jiangellaceae</taxon>
        <taxon>Phytoactinopolyspora</taxon>
    </lineage>
</organism>
<dbReference type="Pfam" id="PF13847">
    <property type="entry name" value="Methyltransf_31"/>
    <property type="match status" value="1"/>
</dbReference>
<dbReference type="GO" id="GO:0008757">
    <property type="term" value="F:S-adenosylmethionine-dependent methyltransferase activity"/>
    <property type="evidence" value="ECO:0007669"/>
    <property type="project" value="InterPro"/>
</dbReference>
<evidence type="ECO:0000259" key="1">
    <source>
        <dbReference type="Pfam" id="PF13847"/>
    </source>
</evidence>
<sequence>MPAPTTGDRSVMADSNATGLDAKSGYSRVDSQPDVAMVLAGMDATATWPSVRYLRAWEHERLTPGPGAEVLDVGSGLGDIAIALAKEVTPGGRVVGLDASAAMIEVAERRAAGAGVEVGFRIADAMNLPEADSSFDVCRSERVLQWLPDPARAVAEMVRVLRPGGRLCLTDTDWFTLTIDLPDVGAISAFREAIWQLRGAPAAVGSRLLNLCRDAGVVELEATAATHIWTDWKPDTEYAPAGIFPIAPIVRQMIAADVLDPVLGERFIEQLLQAARDDRFFMSVGMFAVFGRRPG</sequence>
<dbReference type="InterPro" id="IPR025714">
    <property type="entry name" value="Methyltranfer_dom"/>
</dbReference>
<dbReference type="InterPro" id="IPR029063">
    <property type="entry name" value="SAM-dependent_MTases_sf"/>
</dbReference>
<feature type="domain" description="Methyltransferase" evidence="1">
    <location>
        <begin position="67"/>
        <end position="173"/>
    </location>
</feature>
<reference evidence="2 3" key="1">
    <citation type="submission" date="2019-11" db="EMBL/GenBank/DDBJ databases">
        <authorList>
            <person name="Li X.-J."/>
            <person name="Feng X.-M."/>
        </authorList>
    </citation>
    <scope>NUCLEOTIDE SEQUENCE [LARGE SCALE GENOMIC DNA]</scope>
    <source>
        <strain evidence="2 3">XMNu-373</strain>
    </source>
</reference>